<dbReference type="CDD" id="cd02869">
    <property type="entry name" value="PseudoU_synth_RluA_like"/>
    <property type="match status" value="1"/>
</dbReference>
<dbReference type="OrthoDB" id="9807829at2"/>
<dbReference type="AlphaFoldDB" id="A0A167HPH6"/>
<dbReference type="Pfam" id="PF00849">
    <property type="entry name" value="PseudoU_synth_2"/>
    <property type="match status" value="1"/>
</dbReference>
<evidence type="ECO:0000256" key="1">
    <source>
        <dbReference type="ARBA" id="ARBA00010876"/>
    </source>
</evidence>
<keyword evidence="2" id="KW-0413">Isomerase</keyword>
<evidence type="ECO:0000259" key="3">
    <source>
        <dbReference type="Pfam" id="PF00849"/>
    </source>
</evidence>
<comment type="caution">
    <text evidence="4">The sequence shown here is derived from an EMBL/GenBank/DDBJ whole genome shotgun (WGS) entry which is preliminary data.</text>
</comment>
<organism evidence="4 5">
    <name type="scientific">Cochleicola gelatinilyticus</name>
    <dbReference type="NCBI Taxonomy" id="1763537"/>
    <lineage>
        <taxon>Bacteria</taxon>
        <taxon>Pseudomonadati</taxon>
        <taxon>Bacteroidota</taxon>
        <taxon>Flavobacteriia</taxon>
        <taxon>Flavobacteriales</taxon>
        <taxon>Flavobacteriaceae</taxon>
        <taxon>Cochleicola</taxon>
    </lineage>
</organism>
<dbReference type="InterPro" id="IPR050188">
    <property type="entry name" value="RluA_PseudoU_synthase"/>
</dbReference>
<dbReference type="InterPro" id="IPR006224">
    <property type="entry name" value="PsdUridine_synth_RluA-like_CS"/>
</dbReference>
<dbReference type="GO" id="GO:0006396">
    <property type="term" value="P:RNA processing"/>
    <property type="evidence" value="ECO:0007669"/>
    <property type="project" value="UniProtKB-ARBA"/>
</dbReference>
<comment type="similarity">
    <text evidence="1">Belongs to the pseudouridine synthase RluA family.</text>
</comment>
<name>A0A167HPH6_9FLAO</name>
<dbReference type="STRING" id="1763537.ULVI_09600"/>
<dbReference type="GO" id="GO:0003723">
    <property type="term" value="F:RNA binding"/>
    <property type="evidence" value="ECO:0007669"/>
    <property type="project" value="InterPro"/>
</dbReference>
<dbReference type="EMBL" id="LRXL01000037">
    <property type="protein sequence ID" value="OAB78825.1"/>
    <property type="molecule type" value="Genomic_DNA"/>
</dbReference>
<dbReference type="InterPro" id="IPR020103">
    <property type="entry name" value="PsdUridine_synth_cat_dom_sf"/>
</dbReference>
<dbReference type="SUPFAM" id="SSF55120">
    <property type="entry name" value="Pseudouridine synthase"/>
    <property type="match status" value="1"/>
</dbReference>
<evidence type="ECO:0000313" key="5">
    <source>
        <dbReference type="Proteomes" id="UP000077013"/>
    </source>
</evidence>
<sequence>MQKKPTHKIFSTKDNLQVLFEDNHLLIVNKRPGDIVQGDKTGDKPLSEVVKSYISEKYNKPGAVYLGVVHRLDRPTSGIVVFARTSKALTRLNKLFSERKTEKTYWAVVQEIPKETSGTLVHYMKRNAKQNKSYAHSNEVPDSKKAILHYSVEKKLDRYALMKVDLETGRHHQIRSQLSAIGSPIKGDLKYGFDRSNKDGSIHLHARSLTFVHPVQKEPLTITAPPPNDAIWNACLNAD</sequence>
<protein>
    <submittedName>
        <fullName evidence="4">RNA pseudouridine synthase</fullName>
    </submittedName>
</protein>
<dbReference type="PANTHER" id="PTHR21600">
    <property type="entry name" value="MITOCHONDRIAL RNA PSEUDOURIDINE SYNTHASE"/>
    <property type="match status" value="1"/>
</dbReference>
<dbReference type="PROSITE" id="PS01129">
    <property type="entry name" value="PSI_RLU"/>
    <property type="match status" value="1"/>
</dbReference>
<evidence type="ECO:0000313" key="4">
    <source>
        <dbReference type="EMBL" id="OAB78825.1"/>
    </source>
</evidence>
<dbReference type="GO" id="GO:0140098">
    <property type="term" value="F:catalytic activity, acting on RNA"/>
    <property type="evidence" value="ECO:0007669"/>
    <property type="project" value="UniProtKB-ARBA"/>
</dbReference>
<proteinExistence type="inferred from homology"/>
<dbReference type="InterPro" id="IPR006145">
    <property type="entry name" value="PsdUridine_synth_RsuA/RluA"/>
</dbReference>
<dbReference type="PANTHER" id="PTHR21600:SF83">
    <property type="entry name" value="PSEUDOURIDYLATE SYNTHASE RPUSD4, MITOCHONDRIAL"/>
    <property type="match status" value="1"/>
</dbReference>
<dbReference type="GO" id="GO:0009982">
    <property type="term" value="F:pseudouridine synthase activity"/>
    <property type="evidence" value="ECO:0007669"/>
    <property type="project" value="InterPro"/>
</dbReference>
<dbReference type="Gene3D" id="3.30.2350.10">
    <property type="entry name" value="Pseudouridine synthase"/>
    <property type="match status" value="1"/>
</dbReference>
<dbReference type="GO" id="GO:0001522">
    <property type="term" value="P:pseudouridine synthesis"/>
    <property type="evidence" value="ECO:0007669"/>
    <property type="project" value="InterPro"/>
</dbReference>
<reference evidence="4 5" key="1">
    <citation type="submission" date="2016-02" db="EMBL/GenBank/DDBJ databases">
        <title>Ulvibacter sp. LPB0005, isolated from Thais luteostoma.</title>
        <authorList>
            <person name="Shin S.-K."/>
            <person name="Yi H."/>
        </authorList>
    </citation>
    <scope>NUCLEOTIDE SEQUENCE [LARGE SCALE GENOMIC DNA]</scope>
    <source>
        <strain evidence="4 5">LPB0005</strain>
    </source>
</reference>
<accession>A0A167HPH6</accession>
<dbReference type="Proteomes" id="UP000077013">
    <property type="component" value="Unassembled WGS sequence"/>
</dbReference>
<feature type="domain" description="Pseudouridine synthase RsuA/RluA-like" evidence="3">
    <location>
        <begin position="24"/>
        <end position="180"/>
    </location>
</feature>
<keyword evidence="5" id="KW-1185">Reference proteome</keyword>
<evidence type="ECO:0000256" key="2">
    <source>
        <dbReference type="ARBA" id="ARBA00023235"/>
    </source>
</evidence>
<gene>
    <name evidence="4" type="ORF">ULVI_09600</name>
</gene>